<feature type="region of interest" description="Disordered" evidence="3">
    <location>
        <begin position="1018"/>
        <end position="1040"/>
    </location>
</feature>
<dbReference type="EMBL" id="AYUF01000495">
    <property type="protein sequence ID" value="ETK00867.1"/>
    <property type="molecule type" value="Genomic_DNA"/>
</dbReference>
<keyword evidence="2" id="KW-0378">Hydrolase</keyword>
<dbReference type="SUPFAM" id="SSF49785">
    <property type="entry name" value="Galactose-binding domain-like"/>
    <property type="match status" value="1"/>
</dbReference>
<evidence type="ECO:0000313" key="5">
    <source>
        <dbReference type="Proteomes" id="UP000018837"/>
    </source>
</evidence>
<dbReference type="Pfam" id="PF17132">
    <property type="entry name" value="Glyco_hydro_106"/>
    <property type="match status" value="2"/>
</dbReference>
<dbReference type="Gene3D" id="2.60.120.260">
    <property type="entry name" value="Galactose-binding domain-like"/>
    <property type="match status" value="1"/>
</dbReference>
<evidence type="ECO:0008006" key="6">
    <source>
        <dbReference type="Google" id="ProtNLM"/>
    </source>
</evidence>
<evidence type="ECO:0000256" key="1">
    <source>
        <dbReference type="ARBA" id="ARBA00022729"/>
    </source>
</evidence>
<keyword evidence="1" id="KW-0732">Signal</keyword>
<dbReference type="PANTHER" id="PTHR43817">
    <property type="entry name" value="GLYCOSYL HYDROLASE"/>
    <property type="match status" value="1"/>
</dbReference>
<dbReference type="GO" id="GO:0016787">
    <property type="term" value="F:hydrolase activity"/>
    <property type="evidence" value="ECO:0007669"/>
    <property type="project" value="UniProtKB-KW"/>
</dbReference>
<reference evidence="4 5" key="1">
    <citation type="submission" date="2013-11" db="EMBL/GenBank/DDBJ databases">
        <title>Single cell genomics of uncultured Tannerella BU063 (oral taxon 286).</title>
        <authorList>
            <person name="Beall C.J."/>
            <person name="Campbell A.G."/>
            <person name="Griffen A.L."/>
            <person name="Podar M."/>
            <person name="Leys E.J."/>
        </authorList>
    </citation>
    <scope>NUCLEOTIDE SEQUENCE [LARGE SCALE GENOMIC DNA]</scope>
    <source>
        <strain evidence="4">Cell 2</strain>
    </source>
</reference>
<protein>
    <recommendedName>
        <fullName evidence="6">Glycosyl hydrolases family 2 sugar binding domain-containing protein</fullName>
    </recommendedName>
</protein>
<comment type="caution">
    <text evidence="4">The sequence shown here is derived from an EMBL/GenBank/DDBJ whole genome shotgun (WGS) entry which is preliminary data.</text>
</comment>
<sequence>MALRSRRLIVGAWRTAWLTGTLWLGLTACNGGAGGSADGSDFVDPYLEQDSGGRRNDVTRFQNSADLARDFTNPPSYARPRIVWQWPGGRISEEGIRHDLTEMWRVGIRGAVIYETGLPAPDRTPGAASMGTGFMSPRWRALFRYACQVADSLGMEIGLNLGSGADSGGPWITPELASKRLFWSQTDVEGGRRIRIQLALPEGVMMRPGLKVPFYIPVAVLAVRMDDAYGGEEEVPTEPSTEPTDSTATDAPKTTTRVLLPIRPGDVYDLSERVDADGNLSWEAPAGTFRLFRFVCSGSGRRSAHATPGAGGLTPDFLSVEATDVHFDHTVTVLLGEMRDHRPQSWTYITDDGAMPSDADWTPSLATEFRRLNGYDLTRYLPVFAGLTIENYDVSERFRADYRRTVADLLARNRYGRLRELAHQRNLSIHPISRSALSVPADAVRNAAFSDVPAAHFRLRTPSPLATYPTGRDASIKIAASAGHLYNRRFIAAKGPQTDGGGGWEVDLRALKPLVDRVYVQGANRIFINAFTHSPASAGVPGIECPDGVCFNANATWWRQSRAFLTWTARNAVMLVQGKPVSDVCVICDDEAAACEALLRRVEEELGGRYDYDVAGTDALLTRMTAHSSGAIVLPDGVRYRLLVLPDRPAMRPEVMAKIKELVRGGAVVMAPKPLTTVGLQGYPESEALLRADADSVWGRTFTGESVFGRGRVVWGKRLSEVLSHIGVQPDFEYIGTPPLGTHLSYIHRTTDGADLYLVVNRRDRPEFVNLTFRNGGGRRPEIWDPMTGTMTPQLIFRSDRLGRISVPAFLPPYGSFFVVFRRPIEGPYFTALMRNGDDLFPKLPPYPFGQAPVTTVESGAAFCFQTGWKYGLQKRGGHRLALRGYHTETVPVATAWSVWFDPRWGGPGELRFDRLYSWPTHPDPGVRNYSGTAVYRNTFRLSTAQLSHTNVVLSLGQVLHLAEVEINGRPAGVWWCPPYEREVTSLLREGENTLEVRVTNLWPNRLIADLREQPSDRLTQTNLRGRYTGGSPSTISGLLGPVRLSVRPIKRP</sequence>
<dbReference type="NCBIfam" id="NF045579">
    <property type="entry name" value="rhamnoside_JR"/>
    <property type="match status" value="1"/>
</dbReference>
<organism evidence="4 5">
    <name type="scientific">Tannerella sp. oral taxon BU063 isolate Cell 2</name>
    <dbReference type="NCBI Taxonomy" id="1411148"/>
    <lineage>
        <taxon>Bacteria</taxon>
        <taxon>Pseudomonadati</taxon>
        <taxon>Bacteroidota</taxon>
        <taxon>Bacteroidia</taxon>
        <taxon>Bacteroidales</taxon>
        <taxon>Tannerellaceae</taxon>
        <taxon>Tannerella</taxon>
    </lineage>
</organism>
<dbReference type="InterPro" id="IPR008979">
    <property type="entry name" value="Galactose-bd-like_sf"/>
</dbReference>
<dbReference type="CDD" id="cd03143">
    <property type="entry name" value="A4_beta-galactosidase_middle_domain"/>
    <property type="match status" value="1"/>
</dbReference>
<proteinExistence type="predicted"/>
<evidence type="ECO:0000256" key="2">
    <source>
        <dbReference type="ARBA" id="ARBA00022801"/>
    </source>
</evidence>
<name>W2C308_9BACT</name>
<evidence type="ECO:0000313" key="4">
    <source>
        <dbReference type="EMBL" id="ETK00867.1"/>
    </source>
</evidence>
<dbReference type="PATRIC" id="fig|1411148.3.peg.2252"/>
<dbReference type="Proteomes" id="UP000018837">
    <property type="component" value="Unassembled WGS sequence"/>
</dbReference>
<dbReference type="PANTHER" id="PTHR43817:SF1">
    <property type="entry name" value="HYDROLASE, FAMILY 43, PUTATIVE (AFU_ORTHOLOGUE AFUA_3G01660)-RELATED"/>
    <property type="match status" value="1"/>
</dbReference>
<gene>
    <name evidence="4" type="ORF">N425_13415</name>
</gene>
<accession>W2C308</accession>
<dbReference type="PROSITE" id="PS51257">
    <property type="entry name" value="PROKAR_LIPOPROTEIN"/>
    <property type="match status" value="1"/>
</dbReference>
<dbReference type="AlphaFoldDB" id="W2C308"/>
<feature type="compositionally biased region" description="Low complexity" evidence="3">
    <location>
        <begin position="237"/>
        <end position="252"/>
    </location>
</feature>
<feature type="region of interest" description="Disordered" evidence="3">
    <location>
        <begin position="230"/>
        <end position="253"/>
    </location>
</feature>
<evidence type="ECO:0000256" key="3">
    <source>
        <dbReference type="SAM" id="MobiDB-lite"/>
    </source>
</evidence>